<keyword evidence="7" id="KW-1185">Reference proteome</keyword>
<feature type="domain" description="Helicase ATP-binding" evidence="5">
    <location>
        <begin position="1"/>
        <end position="62"/>
    </location>
</feature>
<dbReference type="InterPro" id="IPR014001">
    <property type="entry name" value="Helicase_ATP-bd"/>
</dbReference>
<evidence type="ECO:0000313" key="7">
    <source>
        <dbReference type="Proteomes" id="UP000000305"/>
    </source>
</evidence>
<evidence type="ECO:0000256" key="3">
    <source>
        <dbReference type="ARBA" id="ARBA00022806"/>
    </source>
</evidence>
<evidence type="ECO:0000256" key="4">
    <source>
        <dbReference type="ARBA" id="ARBA00022840"/>
    </source>
</evidence>
<organism evidence="6 7">
    <name type="scientific">Daphnia pulex</name>
    <name type="common">Water flea</name>
    <dbReference type="NCBI Taxonomy" id="6669"/>
    <lineage>
        <taxon>Eukaryota</taxon>
        <taxon>Metazoa</taxon>
        <taxon>Ecdysozoa</taxon>
        <taxon>Arthropoda</taxon>
        <taxon>Crustacea</taxon>
        <taxon>Branchiopoda</taxon>
        <taxon>Diplostraca</taxon>
        <taxon>Cladocera</taxon>
        <taxon>Anomopoda</taxon>
        <taxon>Daphniidae</taxon>
        <taxon>Daphnia</taxon>
    </lineage>
</organism>
<reference evidence="6 7" key="1">
    <citation type="journal article" date="2011" name="Science">
        <title>The ecoresponsive genome of Daphnia pulex.</title>
        <authorList>
            <person name="Colbourne J.K."/>
            <person name="Pfrender M.E."/>
            <person name="Gilbert D."/>
            <person name="Thomas W.K."/>
            <person name="Tucker A."/>
            <person name="Oakley T.H."/>
            <person name="Tokishita S."/>
            <person name="Aerts A."/>
            <person name="Arnold G.J."/>
            <person name="Basu M.K."/>
            <person name="Bauer D.J."/>
            <person name="Caceres C.E."/>
            <person name="Carmel L."/>
            <person name="Casola C."/>
            <person name="Choi J.H."/>
            <person name="Detter J.C."/>
            <person name="Dong Q."/>
            <person name="Dusheyko S."/>
            <person name="Eads B.D."/>
            <person name="Frohlich T."/>
            <person name="Geiler-Samerotte K.A."/>
            <person name="Gerlach D."/>
            <person name="Hatcher P."/>
            <person name="Jogdeo S."/>
            <person name="Krijgsveld J."/>
            <person name="Kriventseva E.V."/>
            <person name="Kultz D."/>
            <person name="Laforsch C."/>
            <person name="Lindquist E."/>
            <person name="Lopez J."/>
            <person name="Manak J.R."/>
            <person name="Muller J."/>
            <person name="Pangilinan J."/>
            <person name="Patwardhan R.P."/>
            <person name="Pitluck S."/>
            <person name="Pritham E.J."/>
            <person name="Rechtsteiner A."/>
            <person name="Rho M."/>
            <person name="Rogozin I.B."/>
            <person name="Sakarya O."/>
            <person name="Salamov A."/>
            <person name="Schaack S."/>
            <person name="Shapiro H."/>
            <person name="Shiga Y."/>
            <person name="Skalitzky C."/>
            <person name="Smith Z."/>
            <person name="Souvorov A."/>
            <person name="Sung W."/>
            <person name="Tang Z."/>
            <person name="Tsuchiya D."/>
            <person name="Tu H."/>
            <person name="Vos H."/>
            <person name="Wang M."/>
            <person name="Wolf Y.I."/>
            <person name="Yamagata H."/>
            <person name="Yamada T."/>
            <person name="Ye Y."/>
            <person name="Shaw J.R."/>
            <person name="Andrews J."/>
            <person name="Crease T.J."/>
            <person name="Tang H."/>
            <person name="Lucas S.M."/>
            <person name="Robertson H.M."/>
            <person name="Bork P."/>
            <person name="Koonin E.V."/>
            <person name="Zdobnov E.M."/>
            <person name="Grigoriev I.V."/>
            <person name="Lynch M."/>
            <person name="Boore J.L."/>
        </authorList>
    </citation>
    <scope>NUCLEOTIDE SEQUENCE [LARGE SCALE GENOMIC DNA]</scope>
</reference>
<dbReference type="STRING" id="6669.E9HIJ3"/>
<dbReference type="PROSITE" id="PS51192">
    <property type="entry name" value="HELICASE_ATP_BIND_1"/>
    <property type="match status" value="1"/>
</dbReference>
<evidence type="ECO:0000313" key="6">
    <source>
        <dbReference type="EMBL" id="EFX68438.1"/>
    </source>
</evidence>
<dbReference type="OrthoDB" id="423559at2759"/>
<dbReference type="InParanoid" id="E9HIJ3"/>
<evidence type="ECO:0000256" key="1">
    <source>
        <dbReference type="ARBA" id="ARBA00022741"/>
    </source>
</evidence>
<dbReference type="InterPro" id="IPR038718">
    <property type="entry name" value="SNF2-like_sf"/>
</dbReference>
<dbReference type="KEGG" id="dpx:DAPPUDRAFT_63103"/>
<dbReference type="HOGENOM" id="CLU_197948_1_0_1"/>
<dbReference type="EMBL" id="GL732655">
    <property type="protein sequence ID" value="EFX68438.1"/>
    <property type="molecule type" value="Genomic_DNA"/>
</dbReference>
<evidence type="ECO:0000259" key="5">
    <source>
        <dbReference type="PROSITE" id="PS51192"/>
    </source>
</evidence>
<keyword evidence="1" id="KW-0547">Nucleotide-binding</keyword>
<keyword evidence="4" id="KW-0067">ATP-binding</keyword>
<dbReference type="SUPFAM" id="SSF52540">
    <property type="entry name" value="P-loop containing nucleoside triphosphate hydrolases"/>
    <property type="match status" value="1"/>
</dbReference>
<keyword evidence="3" id="KW-0347">Helicase</keyword>
<dbReference type="GO" id="GO:0016787">
    <property type="term" value="F:hydrolase activity"/>
    <property type="evidence" value="ECO:0007669"/>
    <property type="project" value="UniProtKB-KW"/>
</dbReference>
<dbReference type="GO" id="GO:0004386">
    <property type="term" value="F:helicase activity"/>
    <property type="evidence" value="ECO:0007669"/>
    <property type="project" value="UniProtKB-KW"/>
</dbReference>
<gene>
    <name evidence="6" type="ORF">DAPPUDRAFT_63103</name>
</gene>
<dbReference type="AlphaFoldDB" id="E9HIJ3"/>
<dbReference type="eggNOG" id="KOG4439">
    <property type="taxonomic scope" value="Eukaryota"/>
</dbReference>
<dbReference type="InterPro" id="IPR027417">
    <property type="entry name" value="P-loop_NTPase"/>
</dbReference>
<accession>E9HIJ3</accession>
<dbReference type="GO" id="GO:0005524">
    <property type="term" value="F:ATP binding"/>
    <property type="evidence" value="ECO:0007669"/>
    <property type="project" value="UniProtKB-KW"/>
</dbReference>
<dbReference type="PhylomeDB" id="E9HIJ3"/>
<dbReference type="Proteomes" id="UP000000305">
    <property type="component" value="Unassembled WGS sequence"/>
</dbReference>
<dbReference type="Pfam" id="PF00176">
    <property type="entry name" value="SNF2-rel_dom"/>
    <property type="match status" value="1"/>
</dbReference>
<name>E9HIJ3_DAPPU</name>
<dbReference type="InterPro" id="IPR000330">
    <property type="entry name" value="SNF2_N"/>
</dbReference>
<dbReference type="PANTHER" id="PTHR45626:SF17">
    <property type="entry name" value="HELICASE-LIKE TRANSCRIPTION FACTOR"/>
    <property type="match status" value="1"/>
</dbReference>
<protein>
    <recommendedName>
        <fullName evidence="5">Helicase ATP-binding domain-containing protein</fullName>
    </recommendedName>
</protein>
<keyword evidence="2" id="KW-0378">Hydrolase</keyword>
<evidence type="ECO:0000256" key="2">
    <source>
        <dbReference type="ARBA" id="ARBA00022801"/>
    </source>
</evidence>
<dbReference type="Gene3D" id="3.40.50.10810">
    <property type="entry name" value="Tandem AAA-ATPase domain"/>
    <property type="match status" value="1"/>
</dbReference>
<dbReference type="InterPro" id="IPR050628">
    <property type="entry name" value="SNF2_RAD54_helicase_TF"/>
</dbReference>
<proteinExistence type="predicted"/>
<dbReference type="PANTHER" id="PTHR45626">
    <property type="entry name" value="TRANSCRIPTION TERMINATION FACTOR 2-RELATED"/>
    <property type="match status" value="1"/>
</dbReference>
<sequence>MLTQIEFDRVVLDEAHTIRNHQTKLCSAICLLRAKRRWAVTGTPLQNNKADLFAHFRFLRASPFDGFLCK</sequence>